<feature type="domain" description="Glycosyl hydrolase 94 supersandwich" evidence="3">
    <location>
        <begin position="11"/>
        <end position="295"/>
    </location>
</feature>
<dbReference type="InterPro" id="IPR011013">
    <property type="entry name" value="Gal_mutarotase_sf_dom"/>
</dbReference>
<evidence type="ECO:0000256" key="1">
    <source>
        <dbReference type="ARBA" id="ARBA00022676"/>
    </source>
</evidence>
<dbReference type="SUPFAM" id="SSF48208">
    <property type="entry name" value="Six-hairpin glycosidases"/>
    <property type="match status" value="1"/>
</dbReference>
<dbReference type="CDD" id="cd11755">
    <property type="entry name" value="GH94N_ChBP_like"/>
    <property type="match status" value="1"/>
</dbReference>
<evidence type="ECO:0000313" key="5">
    <source>
        <dbReference type="EMBL" id="NIK88730.1"/>
    </source>
</evidence>
<evidence type="ECO:0000256" key="2">
    <source>
        <dbReference type="ARBA" id="ARBA00022679"/>
    </source>
</evidence>
<keyword evidence="1" id="KW-0328">Glycosyltransferase</keyword>
<accession>A0A846N0M7</accession>
<dbReference type="Gene3D" id="1.50.10.10">
    <property type="match status" value="1"/>
</dbReference>
<protein>
    <submittedName>
        <fullName evidence="5">Cellobiose phosphorylase</fullName>
    </submittedName>
</protein>
<feature type="domain" description="Glycosyl hydrolase 94 catalytic" evidence="4">
    <location>
        <begin position="310"/>
        <end position="720"/>
    </location>
</feature>
<dbReference type="InterPro" id="IPR052047">
    <property type="entry name" value="GH94_Enzymes"/>
</dbReference>
<dbReference type="InterPro" id="IPR008928">
    <property type="entry name" value="6-hairpin_glycosidase_sf"/>
</dbReference>
<dbReference type="SUPFAM" id="SSF74650">
    <property type="entry name" value="Galactose mutarotase-like"/>
    <property type="match status" value="1"/>
</dbReference>
<dbReference type="RefSeq" id="WP_167082879.1">
    <property type="nucleotide sequence ID" value="NZ_BAAADC010000001.1"/>
</dbReference>
<keyword evidence="6" id="KW-1185">Reference proteome</keyword>
<dbReference type="EMBL" id="JAASRM010000001">
    <property type="protein sequence ID" value="NIK88730.1"/>
    <property type="molecule type" value="Genomic_DNA"/>
</dbReference>
<dbReference type="GO" id="GO:0005975">
    <property type="term" value="P:carbohydrate metabolic process"/>
    <property type="evidence" value="ECO:0007669"/>
    <property type="project" value="InterPro"/>
</dbReference>
<dbReference type="GO" id="GO:0030246">
    <property type="term" value="F:carbohydrate binding"/>
    <property type="evidence" value="ECO:0007669"/>
    <property type="project" value="InterPro"/>
</dbReference>
<reference evidence="5 6" key="1">
    <citation type="submission" date="2020-03" db="EMBL/GenBank/DDBJ databases">
        <title>Genomic Encyclopedia of Type Strains, Phase IV (KMG-IV): sequencing the most valuable type-strain genomes for metagenomic binning, comparative biology and taxonomic classification.</title>
        <authorList>
            <person name="Goeker M."/>
        </authorList>
    </citation>
    <scope>NUCLEOTIDE SEQUENCE [LARGE SCALE GENOMIC DNA]</scope>
    <source>
        <strain evidence="5 6">DSM 19867</strain>
    </source>
</reference>
<dbReference type="InterPro" id="IPR012341">
    <property type="entry name" value="6hp_glycosidase-like_sf"/>
</dbReference>
<dbReference type="InterPro" id="IPR037828">
    <property type="entry name" value="GH94N_ChBP"/>
</dbReference>
<proteinExistence type="predicted"/>
<dbReference type="Proteomes" id="UP000570514">
    <property type="component" value="Unassembled WGS sequence"/>
</dbReference>
<name>A0A846N0M7_9PROT</name>
<dbReference type="InterPro" id="IPR010383">
    <property type="entry name" value="Glyco_hydrolase_94_b-supersand"/>
</dbReference>
<evidence type="ECO:0000313" key="6">
    <source>
        <dbReference type="Proteomes" id="UP000570514"/>
    </source>
</evidence>
<dbReference type="GO" id="GO:0016757">
    <property type="term" value="F:glycosyltransferase activity"/>
    <property type="evidence" value="ECO:0007669"/>
    <property type="project" value="UniProtKB-KW"/>
</dbReference>
<dbReference type="PANTHER" id="PTHR37469:SF3">
    <property type="entry name" value="PUTATIVE-RELATED"/>
    <property type="match status" value="1"/>
</dbReference>
<dbReference type="Gene3D" id="2.70.98.40">
    <property type="entry name" value="Glycoside hydrolase, family 65, N-terminal domain"/>
    <property type="match status" value="1"/>
</dbReference>
<dbReference type="Pfam" id="PF17167">
    <property type="entry name" value="Glyco_hydro_94"/>
    <property type="match status" value="1"/>
</dbReference>
<dbReference type="AlphaFoldDB" id="A0A846N0M7"/>
<dbReference type="Pfam" id="PF06165">
    <property type="entry name" value="GH94_b-supersand"/>
    <property type="match status" value="1"/>
</dbReference>
<keyword evidence="2" id="KW-0808">Transferase</keyword>
<dbReference type="Gene3D" id="2.60.420.10">
    <property type="entry name" value="Maltose phosphorylase, domain 3"/>
    <property type="match status" value="1"/>
</dbReference>
<dbReference type="InterPro" id="IPR037018">
    <property type="entry name" value="GH65_N"/>
</dbReference>
<dbReference type="PANTHER" id="PTHR37469">
    <property type="entry name" value="CELLOBIONIC ACID PHOSPHORYLASE-RELATED"/>
    <property type="match status" value="1"/>
</dbReference>
<comment type="caution">
    <text evidence="5">The sequence shown here is derived from an EMBL/GenBank/DDBJ whole genome shotgun (WGS) entry which is preliminary data.</text>
</comment>
<organism evidence="5 6">
    <name type="scientific">Rhizomicrobium palustre</name>
    <dbReference type="NCBI Taxonomy" id="189966"/>
    <lineage>
        <taxon>Bacteria</taxon>
        <taxon>Pseudomonadati</taxon>
        <taxon>Pseudomonadota</taxon>
        <taxon>Alphaproteobacteria</taxon>
        <taxon>Micropepsales</taxon>
        <taxon>Micropepsaceae</taxon>
        <taxon>Rhizomicrobium</taxon>
    </lineage>
</organism>
<evidence type="ECO:0000259" key="3">
    <source>
        <dbReference type="Pfam" id="PF06165"/>
    </source>
</evidence>
<gene>
    <name evidence="5" type="ORF">FHS83_002048</name>
</gene>
<dbReference type="InterPro" id="IPR033432">
    <property type="entry name" value="GH94_catalytic"/>
</dbReference>
<sequence length="797" mass="87234">MQFGHFDNAAKEYVITRPDTPRSWSNYLGSTEFGSIITNNAGGYTFYRSAAQGRFVRIRFNAVPLDQPGRYIYLRDAESGDYWSASWQPVGKPLDSYKSECRHGTAYTVISSEYAGIKAETTYFVPLGKTLEVWRLKLTNTGAKPRKLSAFTYVEYAGNWSAFNDLTNLQYSQFIVRMGVEDGIIDHGTNVHIPEDPKNFENADQGRHTFLALVGAPVTGFDTDRTAFIGTYGSYAKPKAVEAGRCSGSLAYGDNGCGSLQTDIELAPGETREITVLMGVGRAGVEGKAAAAAFSQEGVVDSELAMLKAYWHGRIEGLTAETPDPAFNSMLAIWGPFNCQMTYAWSRAASLIYAGERDGLGYRDTVQDLLGVMHAIPQEAVKRLELMLSGQLANGGAMPVVKQFAHHPGSEKEPPEHEYRSDDGMWLFNTVPAYIKESGDTGFLNKVIPYADHGEASVLGHLRRAIDFNLTHSGKHGLPCGLSADWNDCIRLGKNGETVMVAFQLRFALATYAELCAIAGEAGEKAWAEQMLAEFDARLAETTWDGAWYLRGFGEDGTKFGSHELKEGAIFLNTQTWAVFSGHAQGERAETAMGSVEKHLSSEYGLALCAPPFVETSMKVMRAVLFNPGMKENGAVFTHTQGWAVIAETMLGHGDRAYRYYRATMPAAWNDKAEVREIEPYVYCQFTHTPPSPHAGAARVPWLSGSASWAYVAGTQYVLGIRADWNGLTIDPCIPASWPGFTATRRFRGKTVSITVKNPKCVEKGVAKLTLNGEVLSGNLVPADKLKDSNAVVVEMG</sequence>
<dbReference type="SMART" id="SM01068">
    <property type="entry name" value="CBM_X"/>
    <property type="match status" value="1"/>
</dbReference>
<evidence type="ECO:0000259" key="4">
    <source>
        <dbReference type="Pfam" id="PF17167"/>
    </source>
</evidence>